<proteinExistence type="predicted"/>
<dbReference type="InterPro" id="IPR013757">
    <property type="entry name" value="Topo_IIA_A_a_sf"/>
</dbReference>
<dbReference type="GO" id="GO:0034335">
    <property type="term" value="F:DNA negative supercoiling activity"/>
    <property type="evidence" value="ECO:0007669"/>
    <property type="project" value="UniProtKB-ARBA"/>
</dbReference>
<keyword evidence="2" id="KW-0413">Isomerase</keyword>
<comment type="caution">
    <text evidence="2">The sequence shown here is derived from an EMBL/GenBank/DDBJ whole genome shotgun (WGS) entry which is preliminary data.</text>
</comment>
<dbReference type="Gene3D" id="1.10.268.10">
    <property type="entry name" value="Topoisomerase, domain 3"/>
    <property type="match status" value="1"/>
</dbReference>
<dbReference type="SUPFAM" id="SSF56719">
    <property type="entry name" value="Type II DNA topoisomerase"/>
    <property type="match status" value="1"/>
</dbReference>
<organism evidence="2 3">
    <name type="scientific">Desulfosporosinus metallidurans</name>
    <dbReference type="NCBI Taxonomy" id="1888891"/>
    <lineage>
        <taxon>Bacteria</taxon>
        <taxon>Bacillati</taxon>
        <taxon>Bacillota</taxon>
        <taxon>Clostridia</taxon>
        <taxon>Eubacteriales</taxon>
        <taxon>Desulfitobacteriaceae</taxon>
        <taxon>Desulfosporosinus</taxon>
    </lineage>
</organism>
<protein>
    <submittedName>
        <fullName evidence="2">Topoisomerase IV subunit A</fullName>
    </submittedName>
</protein>
<comment type="catalytic activity">
    <reaction evidence="1">
        <text>ATP-dependent breakage, passage and rejoining of double-stranded DNA.</text>
        <dbReference type="EC" id="5.6.2.2"/>
    </reaction>
</comment>
<name>A0A1Q8QF95_9FIRM</name>
<evidence type="ECO:0000256" key="1">
    <source>
        <dbReference type="ARBA" id="ARBA00000185"/>
    </source>
</evidence>
<gene>
    <name evidence="2" type="ORF">DSOL_5142</name>
</gene>
<dbReference type="Proteomes" id="UP000186102">
    <property type="component" value="Unassembled WGS sequence"/>
</dbReference>
<dbReference type="GO" id="GO:0005524">
    <property type="term" value="F:ATP binding"/>
    <property type="evidence" value="ECO:0007669"/>
    <property type="project" value="InterPro"/>
</dbReference>
<keyword evidence="3" id="KW-1185">Reference proteome</keyword>
<dbReference type="InterPro" id="IPR013760">
    <property type="entry name" value="Topo_IIA-like_dom_sf"/>
</dbReference>
<accession>A0A1Q8QF95</accession>
<sequence>MKAKARAHILEAIVIAIDNLDEVIKIIRSAKNTSMAKANLILRFEFDDAQEFRPFWT</sequence>
<dbReference type="STRING" id="1888891.DSOL_5142"/>
<dbReference type="EMBL" id="MLBF01000090">
    <property type="protein sequence ID" value="OLN26027.1"/>
    <property type="molecule type" value="Genomic_DNA"/>
</dbReference>
<dbReference type="AlphaFoldDB" id="A0A1Q8QF95"/>
<evidence type="ECO:0000313" key="3">
    <source>
        <dbReference type="Proteomes" id="UP000186102"/>
    </source>
</evidence>
<reference evidence="2 3" key="1">
    <citation type="submission" date="2016-09" db="EMBL/GenBank/DDBJ databases">
        <title>Complete genome of Desulfosporosinus sp. OL.</title>
        <authorList>
            <person name="Mardanov A."/>
            <person name="Beletsky A."/>
            <person name="Panova A."/>
            <person name="Karnachuk O."/>
            <person name="Ravin N."/>
        </authorList>
    </citation>
    <scope>NUCLEOTIDE SEQUENCE [LARGE SCALE GENOMIC DNA]</scope>
    <source>
        <strain evidence="2 3">OL</strain>
    </source>
</reference>
<dbReference type="GO" id="GO:0003677">
    <property type="term" value="F:DNA binding"/>
    <property type="evidence" value="ECO:0007669"/>
    <property type="project" value="InterPro"/>
</dbReference>
<evidence type="ECO:0000313" key="2">
    <source>
        <dbReference type="EMBL" id="OLN26027.1"/>
    </source>
</evidence>